<sequence length="70" mass="8448">MKPRIWDYNLDNNWKPVTNSEWELYLIRKINYNDLTGIPKAKLKKHLPGIKKELDPGKFLLIDYYLKQSK</sequence>
<evidence type="ECO:0000313" key="2">
    <source>
        <dbReference type="Proteomes" id="UP000176228"/>
    </source>
</evidence>
<protein>
    <submittedName>
        <fullName evidence="1">Uncharacterized protein</fullName>
    </submittedName>
</protein>
<gene>
    <name evidence="1" type="ORF">A2968_03180</name>
</gene>
<name>A0A1F6BB11_9BACT</name>
<comment type="caution">
    <text evidence="1">The sequence shown here is derived from an EMBL/GenBank/DDBJ whole genome shotgun (WGS) entry which is preliminary data.</text>
</comment>
<accession>A0A1F6BB11</accession>
<dbReference type="STRING" id="1798391.A2968_03180"/>
<evidence type="ECO:0000313" key="1">
    <source>
        <dbReference type="EMBL" id="OGG34151.1"/>
    </source>
</evidence>
<dbReference type="EMBL" id="MFJU01000035">
    <property type="protein sequence ID" value="OGG34151.1"/>
    <property type="molecule type" value="Genomic_DNA"/>
</dbReference>
<dbReference type="Proteomes" id="UP000176228">
    <property type="component" value="Unassembled WGS sequence"/>
</dbReference>
<reference evidence="1 2" key="1">
    <citation type="journal article" date="2016" name="Nat. Commun.">
        <title>Thousands of microbial genomes shed light on interconnected biogeochemical processes in an aquifer system.</title>
        <authorList>
            <person name="Anantharaman K."/>
            <person name="Brown C.T."/>
            <person name="Hug L.A."/>
            <person name="Sharon I."/>
            <person name="Castelle C.J."/>
            <person name="Probst A.J."/>
            <person name="Thomas B.C."/>
            <person name="Singh A."/>
            <person name="Wilkins M.J."/>
            <person name="Karaoz U."/>
            <person name="Brodie E.L."/>
            <person name="Williams K.H."/>
            <person name="Hubbard S.S."/>
            <person name="Banfield J.F."/>
        </authorList>
    </citation>
    <scope>NUCLEOTIDE SEQUENCE [LARGE SCALE GENOMIC DNA]</scope>
</reference>
<proteinExistence type="predicted"/>
<organism evidence="1 2">
    <name type="scientific">Candidatus Gottesmanbacteria bacterium RIFCSPLOWO2_01_FULL_42_22</name>
    <dbReference type="NCBI Taxonomy" id="1798391"/>
    <lineage>
        <taxon>Bacteria</taxon>
        <taxon>Candidatus Gottesmaniibacteriota</taxon>
    </lineage>
</organism>
<dbReference type="AlphaFoldDB" id="A0A1F6BB11"/>